<evidence type="ECO:0000313" key="1">
    <source>
        <dbReference type="EMBL" id="PIO73333.1"/>
    </source>
</evidence>
<dbReference type="AlphaFoldDB" id="A0A2G9UT56"/>
<organism evidence="1 2">
    <name type="scientific">Teladorsagia circumcincta</name>
    <name type="common">Brown stomach worm</name>
    <name type="synonym">Ostertagia circumcincta</name>
    <dbReference type="NCBI Taxonomy" id="45464"/>
    <lineage>
        <taxon>Eukaryota</taxon>
        <taxon>Metazoa</taxon>
        <taxon>Ecdysozoa</taxon>
        <taxon>Nematoda</taxon>
        <taxon>Chromadorea</taxon>
        <taxon>Rhabditida</taxon>
        <taxon>Rhabditina</taxon>
        <taxon>Rhabditomorpha</taxon>
        <taxon>Strongyloidea</taxon>
        <taxon>Trichostrongylidae</taxon>
        <taxon>Teladorsagia</taxon>
    </lineage>
</organism>
<evidence type="ECO:0000313" key="2">
    <source>
        <dbReference type="Proteomes" id="UP000230423"/>
    </source>
</evidence>
<dbReference type="EMBL" id="KZ345476">
    <property type="protein sequence ID" value="PIO73333.1"/>
    <property type="molecule type" value="Genomic_DNA"/>
</dbReference>
<name>A0A2G9UT56_TELCI</name>
<gene>
    <name evidence="1" type="ORF">TELCIR_04703</name>
</gene>
<keyword evidence="2" id="KW-1185">Reference proteome</keyword>
<protein>
    <recommendedName>
        <fullName evidence="3">NR LBD domain-containing protein</fullName>
    </recommendedName>
</protein>
<reference evidence="1 2" key="1">
    <citation type="submission" date="2015-09" db="EMBL/GenBank/DDBJ databases">
        <title>Draft genome of the parasitic nematode Teladorsagia circumcincta isolate WARC Sus (inbred).</title>
        <authorList>
            <person name="Mitreva M."/>
        </authorList>
    </citation>
    <scope>NUCLEOTIDE SEQUENCE [LARGE SCALE GENOMIC DNA]</scope>
    <source>
        <strain evidence="1 2">S</strain>
    </source>
</reference>
<evidence type="ECO:0008006" key="3">
    <source>
        <dbReference type="Google" id="ProtNLM"/>
    </source>
</evidence>
<dbReference type="OrthoDB" id="5952118at2759"/>
<accession>A0A2G9UT56</accession>
<dbReference type="Proteomes" id="UP000230423">
    <property type="component" value="Unassembled WGS sequence"/>
</dbReference>
<proteinExistence type="predicted"/>
<sequence length="143" mass="16180">MTSDHVVSLLEKEYQAIQLFVSSMPHIEELAEPDIPKLLSRTVFAIMAVRHCYRMAETEVVFECGSRVPLPSLPSPFIAFFRRVAEKAPGFKTVVDWEPQSYCALQAMQFFSGNTVRIGFPKTAIITKTPTPEYSRVELLPNL</sequence>